<reference evidence="2" key="1">
    <citation type="submission" date="2024-07" db="EMBL/GenBank/DDBJ databases">
        <authorList>
            <person name="Yu S.T."/>
        </authorList>
    </citation>
    <scope>NUCLEOTIDE SEQUENCE</scope>
    <source>
        <strain evidence="2">R28</strain>
    </source>
</reference>
<evidence type="ECO:0000313" key="2">
    <source>
        <dbReference type="EMBL" id="XDQ38621.1"/>
    </source>
</evidence>
<evidence type="ECO:0000256" key="1">
    <source>
        <dbReference type="SAM" id="Phobius"/>
    </source>
</evidence>
<evidence type="ECO:0008006" key="3">
    <source>
        <dbReference type="Google" id="ProtNLM"/>
    </source>
</evidence>
<organism evidence="2">
    <name type="scientific">Streptomyces sp. R28</name>
    <dbReference type="NCBI Taxonomy" id="3238628"/>
    <lineage>
        <taxon>Bacteria</taxon>
        <taxon>Bacillati</taxon>
        <taxon>Actinomycetota</taxon>
        <taxon>Actinomycetes</taxon>
        <taxon>Kitasatosporales</taxon>
        <taxon>Streptomycetaceae</taxon>
        <taxon>Streptomyces</taxon>
    </lineage>
</organism>
<dbReference type="AlphaFoldDB" id="A0AB39Q8M0"/>
<accession>A0AB39Q8M0</accession>
<protein>
    <recommendedName>
        <fullName evidence="3">ABC transporter permease</fullName>
    </recommendedName>
</protein>
<dbReference type="RefSeq" id="WP_369173318.1">
    <property type="nucleotide sequence ID" value="NZ_CP163439.1"/>
</dbReference>
<keyword evidence="1" id="KW-1133">Transmembrane helix</keyword>
<proteinExistence type="predicted"/>
<sequence length="56" mass="5731">MTAAVDITLPASMTDVWQAPALAALALAGLVIAVLGAFVPARRAGRLTIAEVLRSE</sequence>
<dbReference type="EMBL" id="CP163439">
    <property type="protein sequence ID" value="XDQ38621.1"/>
    <property type="molecule type" value="Genomic_DNA"/>
</dbReference>
<keyword evidence="1" id="KW-0812">Transmembrane</keyword>
<feature type="transmembrane region" description="Helical" evidence="1">
    <location>
        <begin position="20"/>
        <end position="39"/>
    </location>
</feature>
<name>A0AB39Q8M0_9ACTN</name>
<keyword evidence="1" id="KW-0472">Membrane</keyword>
<gene>
    <name evidence="2" type="ORF">AB5J49_37630</name>
</gene>